<evidence type="ECO:0000256" key="2">
    <source>
        <dbReference type="ARBA" id="ARBA00023163"/>
    </source>
</evidence>
<dbReference type="GeneID" id="5890148"/>
<dbReference type="GO" id="GO:0003677">
    <property type="term" value="F:DNA binding"/>
    <property type="evidence" value="ECO:0007669"/>
    <property type="project" value="InterPro"/>
</dbReference>
<organism evidence="5 6">
    <name type="scientific">Monosiga brevicollis</name>
    <name type="common">Choanoflagellate</name>
    <dbReference type="NCBI Taxonomy" id="81824"/>
    <lineage>
        <taxon>Eukaryota</taxon>
        <taxon>Choanoflagellata</taxon>
        <taxon>Craspedida</taxon>
        <taxon>Salpingoecidae</taxon>
        <taxon>Monosiga</taxon>
    </lineage>
</organism>
<dbReference type="eggNOG" id="KOG0520">
    <property type="taxonomic scope" value="Eukaryota"/>
</dbReference>
<evidence type="ECO:0000313" key="6">
    <source>
        <dbReference type="Proteomes" id="UP000001357"/>
    </source>
</evidence>
<evidence type="ECO:0000259" key="4">
    <source>
        <dbReference type="PROSITE" id="PS51437"/>
    </source>
</evidence>
<dbReference type="GO" id="GO:0005634">
    <property type="term" value="C:nucleus"/>
    <property type="evidence" value="ECO:0007669"/>
    <property type="project" value="UniProtKB-SubCell"/>
</dbReference>
<proteinExistence type="predicted"/>
<evidence type="ECO:0000256" key="1">
    <source>
        <dbReference type="ARBA" id="ARBA00004123"/>
    </source>
</evidence>
<protein>
    <recommendedName>
        <fullName evidence="4">CG-1 domain-containing protein</fullName>
    </recommendedName>
</protein>
<keyword evidence="3" id="KW-0539">Nucleus</keyword>
<dbReference type="KEGG" id="mbr:MONBRDRAFT_16491"/>
<dbReference type="PANTHER" id="PTHR23335:SF1">
    <property type="entry name" value="CALMODULIN-BINDING TRANSCRIPTION ACTIVATOR, ISOFORM F"/>
    <property type="match status" value="1"/>
</dbReference>
<evidence type="ECO:0000256" key="3">
    <source>
        <dbReference type="ARBA" id="ARBA00023242"/>
    </source>
</evidence>
<dbReference type="Proteomes" id="UP000001357">
    <property type="component" value="Unassembled WGS sequence"/>
</dbReference>
<feature type="domain" description="CG-1" evidence="4">
    <location>
        <begin position="1"/>
        <end position="113"/>
    </location>
</feature>
<dbReference type="InterPro" id="IPR005559">
    <property type="entry name" value="CG-1_dom"/>
</dbReference>
<dbReference type="PROSITE" id="PS51437">
    <property type="entry name" value="CG_1"/>
    <property type="match status" value="1"/>
</dbReference>
<sequence length="152" mass="17757">QTIASLLLSFERHPEWVRFGRSPGIWPSCGYLTMQWLNQVNFRQDGHEWLRRSGSTAVREDHYKLRIDGQEQLYGCYSHSAVQPGFRRRCYWLLKHPRIVLVHYLQTGKTPDTVRLKSELYSPASSTRHFSMGLRACPGIVCGEYRGCARWL</sequence>
<dbReference type="Pfam" id="PF03859">
    <property type="entry name" value="CG-1"/>
    <property type="match status" value="1"/>
</dbReference>
<dbReference type="RefSeq" id="XP_001744920.1">
    <property type="nucleotide sequence ID" value="XM_001744868.1"/>
</dbReference>
<dbReference type="InParanoid" id="A9UX48"/>
<keyword evidence="2" id="KW-0804">Transcription</keyword>
<keyword evidence="6" id="KW-1185">Reference proteome</keyword>
<reference evidence="5 6" key="1">
    <citation type="journal article" date="2008" name="Nature">
        <title>The genome of the choanoflagellate Monosiga brevicollis and the origin of metazoans.</title>
        <authorList>
            <consortium name="JGI Sequencing"/>
            <person name="King N."/>
            <person name="Westbrook M.J."/>
            <person name="Young S.L."/>
            <person name="Kuo A."/>
            <person name="Abedin M."/>
            <person name="Chapman J."/>
            <person name="Fairclough S."/>
            <person name="Hellsten U."/>
            <person name="Isogai Y."/>
            <person name="Letunic I."/>
            <person name="Marr M."/>
            <person name="Pincus D."/>
            <person name="Putnam N."/>
            <person name="Rokas A."/>
            <person name="Wright K.J."/>
            <person name="Zuzow R."/>
            <person name="Dirks W."/>
            <person name="Good M."/>
            <person name="Goodstein D."/>
            <person name="Lemons D."/>
            <person name="Li W."/>
            <person name="Lyons J.B."/>
            <person name="Morris A."/>
            <person name="Nichols S."/>
            <person name="Richter D.J."/>
            <person name="Salamov A."/>
            <person name="Bork P."/>
            <person name="Lim W.A."/>
            <person name="Manning G."/>
            <person name="Miller W.T."/>
            <person name="McGinnis W."/>
            <person name="Shapiro H."/>
            <person name="Tjian R."/>
            <person name="Grigoriev I.V."/>
            <person name="Rokhsar D."/>
        </authorList>
    </citation>
    <scope>NUCLEOTIDE SEQUENCE [LARGE SCALE GENOMIC DNA]</scope>
    <source>
        <strain evidence="6">MX1 / ATCC 50154</strain>
    </source>
</reference>
<dbReference type="PANTHER" id="PTHR23335">
    <property type="entry name" value="CALMODULIN-BINDING TRANSCRIPTION ACTIVATOR CAMTA"/>
    <property type="match status" value="1"/>
</dbReference>
<feature type="non-terminal residue" evidence="5">
    <location>
        <position position="1"/>
    </location>
</feature>
<dbReference type="EMBL" id="CH991548">
    <property type="protein sequence ID" value="EDQ90153.1"/>
    <property type="molecule type" value="Genomic_DNA"/>
</dbReference>
<dbReference type="SMART" id="SM01076">
    <property type="entry name" value="CG-1"/>
    <property type="match status" value="1"/>
</dbReference>
<gene>
    <name evidence="5" type="ORF">MONBRDRAFT_16491</name>
</gene>
<evidence type="ECO:0000313" key="5">
    <source>
        <dbReference type="EMBL" id="EDQ90153.1"/>
    </source>
</evidence>
<dbReference type="AlphaFoldDB" id="A9UX48"/>
<comment type="subcellular location">
    <subcellularLocation>
        <location evidence="1">Nucleus</location>
    </subcellularLocation>
</comment>
<accession>A9UX48</accession>
<name>A9UX48_MONBE</name>